<evidence type="ECO:0000256" key="3">
    <source>
        <dbReference type="ARBA" id="ARBA00022638"/>
    </source>
</evidence>
<dbReference type="PANTHER" id="PTHR38107">
    <property type="match status" value="1"/>
</dbReference>
<evidence type="ECO:0000313" key="8">
    <source>
        <dbReference type="EMBL" id="MFC0514523.1"/>
    </source>
</evidence>
<keyword evidence="3 7" id="KW-0081">Bacteriolytic enzyme</keyword>
<evidence type="ECO:0000256" key="1">
    <source>
        <dbReference type="ARBA" id="ARBA00000632"/>
    </source>
</evidence>
<dbReference type="InterPro" id="IPR023346">
    <property type="entry name" value="Lysozyme-like_dom_sf"/>
</dbReference>
<gene>
    <name evidence="8" type="ORF">ACFFGT_09935</name>
</gene>
<keyword evidence="9" id="KW-1185">Reference proteome</keyword>
<evidence type="ECO:0000256" key="7">
    <source>
        <dbReference type="RuleBase" id="RU003788"/>
    </source>
</evidence>
<dbReference type="Pfam" id="PF00959">
    <property type="entry name" value="Phage_lysozyme"/>
    <property type="match status" value="1"/>
</dbReference>
<dbReference type="InterPro" id="IPR002196">
    <property type="entry name" value="Glyco_hydro_24"/>
</dbReference>
<evidence type="ECO:0000256" key="5">
    <source>
        <dbReference type="ARBA" id="ARBA00023200"/>
    </source>
</evidence>
<keyword evidence="2 7" id="KW-0929">Antimicrobial</keyword>
<evidence type="ECO:0000256" key="6">
    <source>
        <dbReference type="ARBA" id="ARBA00023295"/>
    </source>
</evidence>
<keyword evidence="5" id="KW-1035">Host cytoplasm</keyword>
<dbReference type="RefSeq" id="WP_377022369.1">
    <property type="nucleotide sequence ID" value="NZ_JBHLTS010000021.1"/>
</dbReference>
<dbReference type="Proteomes" id="UP001589828">
    <property type="component" value="Unassembled WGS sequence"/>
</dbReference>
<proteinExistence type="inferred from homology"/>
<dbReference type="InterPro" id="IPR033907">
    <property type="entry name" value="Endolysin_autolysin"/>
</dbReference>
<comment type="similarity">
    <text evidence="7">Belongs to the glycosyl hydrolase 24 family.</text>
</comment>
<dbReference type="Gene3D" id="1.10.530.40">
    <property type="match status" value="1"/>
</dbReference>
<keyword evidence="4 7" id="KW-0378">Hydrolase</keyword>
<dbReference type="PANTHER" id="PTHR38107:SF3">
    <property type="entry name" value="LYSOZYME RRRD-RELATED"/>
    <property type="match status" value="1"/>
</dbReference>
<keyword evidence="6 7" id="KW-0326">Glycosidase</keyword>
<organism evidence="8 9">
    <name type="scientific">Mucilaginibacter angelicae</name>
    <dbReference type="NCBI Taxonomy" id="869718"/>
    <lineage>
        <taxon>Bacteria</taxon>
        <taxon>Pseudomonadati</taxon>
        <taxon>Bacteroidota</taxon>
        <taxon>Sphingobacteriia</taxon>
        <taxon>Sphingobacteriales</taxon>
        <taxon>Sphingobacteriaceae</taxon>
        <taxon>Mucilaginibacter</taxon>
    </lineage>
</organism>
<dbReference type="EMBL" id="JBHLTS010000021">
    <property type="protein sequence ID" value="MFC0514523.1"/>
    <property type="molecule type" value="Genomic_DNA"/>
</dbReference>
<dbReference type="InterPro" id="IPR034690">
    <property type="entry name" value="Endolysin_T4_type"/>
</dbReference>
<reference evidence="8 9" key="1">
    <citation type="submission" date="2024-09" db="EMBL/GenBank/DDBJ databases">
        <authorList>
            <person name="Sun Q."/>
            <person name="Mori K."/>
        </authorList>
    </citation>
    <scope>NUCLEOTIDE SEQUENCE [LARGE SCALE GENOMIC DNA]</scope>
    <source>
        <strain evidence="8 9">NCAIM B.02415</strain>
    </source>
</reference>
<name>A0ABV6L4W1_9SPHI</name>
<comment type="catalytic activity">
    <reaction evidence="1 7">
        <text>Hydrolysis of (1-&gt;4)-beta-linkages between N-acetylmuramic acid and N-acetyl-D-glucosamine residues in a peptidoglycan and between N-acetyl-D-glucosamine residues in chitodextrins.</text>
        <dbReference type="EC" id="3.2.1.17"/>
    </reaction>
</comment>
<accession>A0ABV6L4W1</accession>
<sequence>MAINKHTLSERGLNMIRSFEGLKLTAYQDEAGKWTIGYGCTYYANGKGIQPTDRLPNKECAADLLSAVLKDFERTVNRVVSAPVNQNQYDALVCFHYNTGSLPSSTLLKKLNKGDYTAAAAQFLAWNKVTDPGTGKKKVSEVLVKRREKEMKLFNTPV</sequence>
<protein>
    <recommendedName>
        <fullName evidence="7">Lysozyme</fullName>
        <ecNumber evidence="7">3.2.1.17</ecNumber>
    </recommendedName>
</protein>
<dbReference type="HAMAP" id="MF_04110">
    <property type="entry name" value="ENDOLYSIN_T4"/>
    <property type="match status" value="1"/>
</dbReference>
<dbReference type="CDD" id="cd00737">
    <property type="entry name" value="lyz_endolysin_autolysin"/>
    <property type="match status" value="1"/>
</dbReference>
<dbReference type="InterPro" id="IPR023347">
    <property type="entry name" value="Lysozyme_dom_sf"/>
</dbReference>
<evidence type="ECO:0000256" key="2">
    <source>
        <dbReference type="ARBA" id="ARBA00022529"/>
    </source>
</evidence>
<dbReference type="InterPro" id="IPR051018">
    <property type="entry name" value="Bacteriophage_GH24"/>
</dbReference>
<dbReference type="EC" id="3.2.1.17" evidence="7"/>
<dbReference type="SUPFAM" id="SSF53955">
    <property type="entry name" value="Lysozyme-like"/>
    <property type="match status" value="1"/>
</dbReference>
<comment type="caution">
    <text evidence="8">The sequence shown here is derived from an EMBL/GenBank/DDBJ whole genome shotgun (WGS) entry which is preliminary data.</text>
</comment>
<evidence type="ECO:0000313" key="9">
    <source>
        <dbReference type="Proteomes" id="UP001589828"/>
    </source>
</evidence>
<evidence type="ECO:0000256" key="4">
    <source>
        <dbReference type="ARBA" id="ARBA00022801"/>
    </source>
</evidence>